<name>A0A8J6J8F6_9FIRM</name>
<dbReference type="InterPro" id="IPR038763">
    <property type="entry name" value="DHH_sf"/>
</dbReference>
<proteinExistence type="predicted"/>
<sequence length="315" mass="34132">MTAKQAAEFLMARDNFLILTHLRPDGDTIGCAAGLCRALRRVGKEAYVLENPEATSLFTPYLEGLLARSGYEPKTVISVDIAARSLFPDNAVKYVDRVDLAIDHHPSQEFFAHDTCLDEKKAACGELMYEIVQHFCQISPEIGEALYVAVSTDCGCFVYSNTTAATHRVAADLMDSGFDPYPVNRRHFRTKSFKRLKLEGLLAAGMELRDRGETALVFLTLDMLSQVGAQERDIEDISAFVGQVEGVKTGVTLRELEPGVCKLSLRTDPGDLNASAVCARMGGGGHAAAAGATIQGTMAQARQAVIDAIEQVRNG</sequence>
<dbReference type="GO" id="GO:0003676">
    <property type="term" value="F:nucleic acid binding"/>
    <property type="evidence" value="ECO:0007669"/>
    <property type="project" value="InterPro"/>
</dbReference>
<dbReference type="InterPro" id="IPR051319">
    <property type="entry name" value="Oligoribo/pAp-PDE_c-di-AMP_PDE"/>
</dbReference>
<dbReference type="Pfam" id="PF01368">
    <property type="entry name" value="DHH"/>
    <property type="match status" value="1"/>
</dbReference>
<keyword evidence="4" id="KW-1185">Reference proteome</keyword>
<gene>
    <name evidence="3" type="ORF">H8S11_03225</name>
</gene>
<dbReference type="SUPFAM" id="SSF64182">
    <property type="entry name" value="DHH phosphoesterases"/>
    <property type="match status" value="1"/>
</dbReference>
<evidence type="ECO:0000259" key="2">
    <source>
        <dbReference type="Pfam" id="PF02272"/>
    </source>
</evidence>
<protein>
    <submittedName>
        <fullName evidence="3">DHH family phosphoesterase</fullName>
    </submittedName>
</protein>
<dbReference type="InterPro" id="IPR003156">
    <property type="entry name" value="DHHA1_dom"/>
</dbReference>
<dbReference type="PANTHER" id="PTHR47618:SF1">
    <property type="entry name" value="BIFUNCTIONAL OLIGORIBONUCLEASE AND PAP PHOSPHATASE NRNA"/>
    <property type="match status" value="1"/>
</dbReference>
<comment type="caution">
    <text evidence="3">The sequence shown here is derived from an EMBL/GenBank/DDBJ whole genome shotgun (WGS) entry which is preliminary data.</text>
</comment>
<dbReference type="EMBL" id="JACOPO010000002">
    <property type="protein sequence ID" value="MBC5721832.1"/>
    <property type="molecule type" value="Genomic_DNA"/>
</dbReference>
<reference evidence="3" key="1">
    <citation type="submission" date="2020-08" db="EMBL/GenBank/DDBJ databases">
        <title>Genome public.</title>
        <authorList>
            <person name="Liu C."/>
            <person name="Sun Q."/>
        </authorList>
    </citation>
    <scope>NUCLEOTIDE SEQUENCE</scope>
    <source>
        <strain evidence="3">NSJ-23</strain>
    </source>
</reference>
<evidence type="ECO:0000313" key="3">
    <source>
        <dbReference type="EMBL" id="MBC5721832.1"/>
    </source>
</evidence>
<accession>A0A8J6J8F6</accession>
<dbReference type="Gene3D" id="3.10.310.30">
    <property type="match status" value="1"/>
</dbReference>
<dbReference type="PANTHER" id="PTHR47618">
    <property type="entry name" value="BIFUNCTIONAL OLIGORIBONUCLEASE AND PAP PHOSPHATASE NRNA"/>
    <property type="match status" value="1"/>
</dbReference>
<feature type="domain" description="DDH" evidence="1">
    <location>
        <begin position="16"/>
        <end position="149"/>
    </location>
</feature>
<evidence type="ECO:0000313" key="4">
    <source>
        <dbReference type="Proteomes" id="UP000628736"/>
    </source>
</evidence>
<dbReference type="Gene3D" id="3.90.1640.10">
    <property type="entry name" value="inorganic pyrophosphatase (n-terminal core)"/>
    <property type="match status" value="1"/>
</dbReference>
<dbReference type="Pfam" id="PF02272">
    <property type="entry name" value="DHHA1"/>
    <property type="match status" value="1"/>
</dbReference>
<dbReference type="RefSeq" id="WP_186852178.1">
    <property type="nucleotide sequence ID" value="NZ_JACOPO010000002.1"/>
</dbReference>
<evidence type="ECO:0000259" key="1">
    <source>
        <dbReference type="Pfam" id="PF01368"/>
    </source>
</evidence>
<organism evidence="3 4">
    <name type="scientific">Flintibacter hominis</name>
    <dbReference type="NCBI Taxonomy" id="2763048"/>
    <lineage>
        <taxon>Bacteria</taxon>
        <taxon>Bacillati</taxon>
        <taxon>Bacillota</taxon>
        <taxon>Clostridia</taxon>
        <taxon>Eubacteriales</taxon>
        <taxon>Flintibacter</taxon>
    </lineage>
</organism>
<dbReference type="AlphaFoldDB" id="A0A8J6J8F6"/>
<dbReference type="InterPro" id="IPR001667">
    <property type="entry name" value="DDH_dom"/>
</dbReference>
<feature type="domain" description="DHHA1" evidence="2">
    <location>
        <begin position="230"/>
        <end position="311"/>
    </location>
</feature>
<dbReference type="Proteomes" id="UP000628736">
    <property type="component" value="Unassembled WGS sequence"/>
</dbReference>